<dbReference type="AlphaFoldDB" id="A0A1B6JTQ4"/>
<dbReference type="GO" id="GO:0005730">
    <property type="term" value="C:nucleolus"/>
    <property type="evidence" value="ECO:0007669"/>
    <property type="project" value="InterPro"/>
</dbReference>
<gene>
    <name evidence="2" type="ORF">g.57568</name>
</gene>
<dbReference type="EMBL" id="GECU01005130">
    <property type="protein sequence ID" value="JAT02577.1"/>
    <property type="molecule type" value="Transcribed_RNA"/>
</dbReference>
<organism evidence="2">
    <name type="scientific">Homalodisca liturata</name>
    <dbReference type="NCBI Taxonomy" id="320908"/>
    <lineage>
        <taxon>Eukaryota</taxon>
        <taxon>Metazoa</taxon>
        <taxon>Ecdysozoa</taxon>
        <taxon>Arthropoda</taxon>
        <taxon>Hexapoda</taxon>
        <taxon>Insecta</taxon>
        <taxon>Pterygota</taxon>
        <taxon>Neoptera</taxon>
        <taxon>Paraneoptera</taxon>
        <taxon>Hemiptera</taxon>
        <taxon>Auchenorrhyncha</taxon>
        <taxon>Membracoidea</taxon>
        <taxon>Cicadellidae</taxon>
        <taxon>Cicadellinae</taxon>
        <taxon>Proconiini</taxon>
        <taxon>Homalodisca</taxon>
    </lineage>
</organism>
<proteinExistence type="predicted"/>
<reference evidence="2" key="1">
    <citation type="submission" date="2015-11" db="EMBL/GenBank/DDBJ databases">
        <title>De novo transcriptome assembly of four potential Pierce s Disease insect vectors from Arizona vineyards.</title>
        <authorList>
            <person name="Tassone E.E."/>
        </authorList>
    </citation>
    <scope>NUCLEOTIDE SEQUENCE</scope>
</reference>
<feature type="non-terminal residue" evidence="2">
    <location>
        <position position="185"/>
    </location>
</feature>
<protein>
    <recommendedName>
        <fullName evidence="1">U3 small nucleolar RNA-associated protein 15 C-terminal domain-containing protein</fullName>
    </recommendedName>
</protein>
<sequence>HFKSFTLGLKLLSDFNLREKITDFCIADDRPAISLVTGSILGIAEERRAPEKTPAPPRRAGYEDDIEYEALESGKRRLSEVEGLLRRFEYKACLKMAMEKNDPDTSYSVLQHLREARVLKKALSGESAEFVEDFFVFCTDYIHVQEFQPIIVECLIIMTSIYSEVIVGNEHIRELLDTLCSMLHS</sequence>
<feature type="domain" description="U3 small nucleolar RNA-associated protein 15 C-terminal" evidence="1">
    <location>
        <begin position="64"/>
        <end position="183"/>
    </location>
</feature>
<accession>A0A1B6JTQ4</accession>
<dbReference type="InterPro" id="IPR018983">
    <property type="entry name" value="U3_snoRNA-assocProt_15_C"/>
</dbReference>
<feature type="non-terminal residue" evidence="2">
    <location>
        <position position="1"/>
    </location>
</feature>
<evidence type="ECO:0000313" key="2">
    <source>
        <dbReference type="EMBL" id="JAT02577.1"/>
    </source>
</evidence>
<dbReference type="GO" id="GO:0006364">
    <property type="term" value="P:rRNA processing"/>
    <property type="evidence" value="ECO:0007669"/>
    <property type="project" value="InterPro"/>
</dbReference>
<dbReference type="Pfam" id="PF09384">
    <property type="entry name" value="UTP15_C"/>
    <property type="match status" value="1"/>
</dbReference>
<name>A0A1B6JTQ4_9HEMI</name>
<evidence type="ECO:0000259" key="1">
    <source>
        <dbReference type="Pfam" id="PF09384"/>
    </source>
</evidence>